<reference evidence="2" key="1">
    <citation type="submission" date="2017-06" db="EMBL/GenBank/DDBJ databases">
        <title>Complete genome sequence of Capnocytophaga sp. KCOM 1579 (=ChDC OS43) isolated from a human refractory periapical abscess lesion.</title>
        <authorList>
            <person name="Kook J.-K."/>
            <person name="Park S.-N."/>
            <person name="Lim Y.K."/>
            <person name="Roh H."/>
        </authorList>
    </citation>
    <scope>NUCLEOTIDE SEQUENCE [LARGE SCALE GENOMIC DNA]</scope>
    <source>
        <strain evidence="2">ChDC OS43</strain>
    </source>
</reference>
<gene>
    <name evidence="1" type="ORF">CBG49_04760</name>
</gene>
<proteinExistence type="predicted"/>
<name>A0A1Z4BME5_9FLAO</name>
<keyword evidence="2" id="KW-1185">Reference proteome</keyword>
<accession>A0A1Z4BME5</accession>
<dbReference type="AlphaFoldDB" id="A0A1Z4BME5"/>
<dbReference type="KEGG" id="capn:CBG49_04760"/>
<organism evidence="1 2">
    <name type="scientific">Capnocytophaga endodontalis</name>
    <dbReference type="NCBI Taxonomy" id="2708117"/>
    <lineage>
        <taxon>Bacteria</taxon>
        <taxon>Pseudomonadati</taxon>
        <taxon>Bacteroidota</taxon>
        <taxon>Flavobacteriia</taxon>
        <taxon>Flavobacteriales</taxon>
        <taxon>Flavobacteriaceae</taxon>
        <taxon>Capnocytophaga</taxon>
    </lineage>
</organism>
<evidence type="ECO:0000313" key="1">
    <source>
        <dbReference type="EMBL" id="ASF42442.1"/>
    </source>
</evidence>
<protein>
    <submittedName>
        <fullName evidence="1">Uncharacterized protein</fullName>
    </submittedName>
</protein>
<dbReference type="EMBL" id="CP022022">
    <property type="protein sequence ID" value="ASF42442.1"/>
    <property type="molecule type" value="Genomic_DNA"/>
</dbReference>
<sequence>MRINRDLKENLGETPRCRRGASCAGEDGVGAVREKLGGTGRNSEGMGGVRVFSGDVSDGSCGRRWELWDLEKERGVMGFGGDGSGGVLFFGGEFWGVNN</sequence>
<evidence type="ECO:0000313" key="2">
    <source>
        <dbReference type="Proteomes" id="UP000197007"/>
    </source>
</evidence>
<dbReference type="Proteomes" id="UP000197007">
    <property type="component" value="Chromosome"/>
</dbReference>